<feature type="transmembrane region" description="Helical" evidence="1">
    <location>
        <begin position="170"/>
        <end position="190"/>
    </location>
</feature>
<keyword evidence="2" id="KW-0614">Plasmid</keyword>
<feature type="transmembrane region" description="Helical" evidence="1">
    <location>
        <begin position="264"/>
        <end position="284"/>
    </location>
</feature>
<proteinExistence type="predicted"/>
<dbReference type="InterPro" id="IPR010266">
    <property type="entry name" value="NnrS"/>
</dbReference>
<dbReference type="Proteomes" id="UP000064912">
    <property type="component" value="Plasmid Plasmid2"/>
</dbReference>
<organism evidence="2 3">
    <name type="scientific">Rhodovulum sulfidophilum</name>
    <name type="common">Rhodobacter sulfidophilus</name>
    <dbReference type="NCBI Taxonomy" id="35806"/>
    <lineage>
        <taxon>Bacteria</taxon>
        <taxon>Pseudomonadati</taxon>
        <taxon>Pseudomonadota</taxon>
        <taxon>Alphaproteobacteria</taxon>
        <taxon>Rhodobacterales</taxon>
        <taxon>Paracoccaceae</taxon>
        <taxon>Rhodovulum</taxon>
    </lineage>
</organism>
<feature type="transmembrane region" description="Helical" evidence="1">
    <location>
        <begin position="236"/>
        <end position="252"/>
    </location>
</feature>
<evidence type="ECO:0000313" key="2">
    <source>
        <dbReference type="EMBL" id="BAQ71610.1"/>
    </source>
</evidence>
<feature type="transmembrane region" description="Helical" evidence="1">
    <location>
        <begin position="85"/>
        <end position="107"/>
    </location>
</feature>
<name>A0A0D6B9W0_RHOSU</name>
<keyword evidence="1" id="KW-1133">Transmembrane helix</keyword>
<evidence type="ECO:0000256" key="1">
    <source>
        <dbReference type="SAM" id="Phobius"/>
    </source>
</evidence>
<feature type="transmembrane region" description="Helical" evidence="1">
    <location>
        <begin position="354"/>
        <end position="377"/>
    </location>
</feature>
<feature type="transmembrane region" description="Helical" evidence="1">
    <location>
        <begin position="53"/>
        <end position="73"/>
    </location>
</feature>
<gene>
    <name evidence="2" type="ORF">NHU_04497</name>
</gene>
<dbReference type="PATRIC" id="fig|35806.4.peg.4609"/>
<protein>
    <submittedName>
        <fullName evidence="2">NnrS family protein</fullName>
    </submittedName>
</protein>
<accession>A0A0D6B9W0</accession>
<dbReference type="AlphaFoldDB" id="A0A0D6B9W0"/>
<dbReference type="EMBL" id="AP014802">
    <property type="protein sequence ID" value="BAQ71610.1"/>
    <property type="molecule type" value="Genomic_DNA"/>
</dbReference>
<sequence length="393" mass="41376">MSTIPRPALFSYGFRPFFLLAALFAAAVIPLWLAVWSGHAALAGPFGPRDWHIHEMLFGYVPAVLAGFLFTAIPNWTGRMPRRGLPLVALSGLWLLARLAVAGALALPAWAVMALDLSFLLAVAAISVVEIVAGRNWRNLAVIVPVGLLAAANATFHLEAMTRGAADIGMRAGFACILFLILLIGGRIVPSFTRNWLSRQGPGPLPAPFGRFDRLALMASAAVLVLWSLAPGLPGLSAAFAGLAGLHLLRLARWRGWRCGRAPILWILHIAYLFLPLGFAALALDAPVAGLHLLGIGAIGGMTLAVMMRASMGHTGRPLEAGRVLTASFLLLCAAALIRALLPDQGLGGIGGPGLSGALWTAAFAGFVLKVGPWLTLPSVARRQPNPAARPRA</sequence>
<dbReference type="KEGG" id="rsu:NHU_04497"/>
<keyword evidence="1" id="KW-0812">Transmembrane</keyword>
<dbReference type="Pfam" id="PF05940">
    <property type="entry name" value="NnrS"/>
    <property type="match status" value="1"/>
</dbReference>
<reference evidence="2 3" key="1">
    <citation type="submission" date="2015-02" db="EMBL/GenBank/DDBJ databases">
        <title>Genome sequene of Rhodovulum sulfidophilum DSM 2351.</title>
        <authorList>
            <person name="Nagao N."/>
        </authorList>
    </citation>
    <scope>NUCLEOTIDE SEQUENCE [LARGE SCALE GENOMIC DNA]</scope>
    <source>
        <strain evidence="2 3">DSM 2351</strain>
        <plasmid evidence="3">Plasmid Plasmid2 DNA</plasmid>
    </source>
</reference>
<feature type="transmembrane region" description="Helical" evidence="1">
    <location>
        <begin position="324"/>
        <end position="342"/>
    </location>
</feature>
<feature type="transmembrane region" description="Helical" evidence="1">
    <location>
        <begin position="290"/>
        <end position="312"/>
    </location>
</feature>
<evidence type="ECO:0000313" key="3">
    <source>
        <dbReference type="Proteomes" id="UP000064912"/>
    </source>
</evidence>
<keyword evidence="1" id="KW-0472">Membrane</keyword>
<feature type="transmembrane region" description="Helical" evidence="1">
    <location>
        <begin position="113"/>
        <end position="133"/>
    </location>
</feature>
<geneLocation type="plasmid" evidence="3">
    <name>Plasmid2 DNA</name>
</geneLocation>